<dbReference type="InterPro" id="IPR013830">
    <property type="entry name" value="SGNH_hydro"/>
</dbReference>
<dbReference type="Gene3D" id="3.40.50.1110">
    <property type="entry name" value="SGNH hydrolase"/>
    <property type="match status" value="1"/>
</dbReference>
<proteinExistence type="predicted"/>
<protein>
    <recommendedName>
        <fullName evidence="9">SD-repeat containing protein B domain-containing protein</fullName>
    </recommendedName>
</protein>
<evidence type="ECO:0000313" key="8">
    <source>
        <dbReference type="Proteomes" id="UP000179266"/>
    </source>
</evidence>
<feature type="transmembrane region" description="Helical" evidence="4">
    <location>
        <begin position="579"/>
        <end position="599"/>
    </location>
</feature>
<feature type="domain" description="SGNH hydrolase-type esterase" evidence="5">
    <location>
        <begin position="159"/>
        <end position="347"/>
    </location>
</feature>
<evidence type="ECO:0008006" key="9">
    <source>
        <dbReference type="Google" id="ProtNLM"/>
    </source>
</evidence>
<evidence type="ECO:0000256" key="3">
    <source>
        <dbReference type="ARBA" id="ARBA00022729"/>
    </source>
</evidence>
<comment type="subcellular location">
    <subcellularLocation>
        <location evidence="1">Secreted</location>
    </subcellularLocation>
</comment>
<evidence type="ECO:0000256" key="4">
    <source>
        <dbReference type="SAM" id="Phobius"/>
    </source>
</evidence>
<keyword evidence="3" id="KW-0732">Signal</keyword>
<organism evidence="7 8">
    <name type="scientific">Candidatus Schekmanbacteria bacterium RBG_13_48_7</name>
    <dbReference type="NCBI Taxonomy" id="1817878"/>
    <lineage>
        <taxon>Bacteria</taxon>
        <taxon>Candidatus Schekmaniibacteriota</taxon>
    </lineage>
</organism>
<dbReference type="SUPFAM" id="SSF117074">
    <property type="entry name" value="Hypothetical protein PA1324"/>
    <property type="match status" value="1"/>
</dbReference>
<dbReference type="EMBL" id="MGDD01000096">
    <property type="protein sequence ID" value="OGL47127.1"/>
    <property type="molecule type" value="Genomic_DNA"/>
</dbReference>
<keyword evidence="4" id="KW-1133">Transmembrane helix</keyword>
<gene>
    <name evidence="7" type="ORF">A2161_07310</name>
</gene>
<feature type="domain" description="SD-repeat containing protein B" evidence="6">
    <location>
        <begin position="29"/>
        <end position="102"/>
    </location>
</feature>
<dbReference type="Proteomes" id="UP000179266">
    <property type="component" value="Unassembled WGS sequence"/>
</dbReference>
<keyword evidence="4" id="KW-0812">Transmembrane</keyword>
<evidence type="ECO:0000313" key="7">
    <source>
        <dbReference type="EMBL" id="OGL47127.1"/>
    </source>
</evidence>
<dbReference type="CDD" id="cd00229">
    <property type="entry name" value="SGNH_hydrolase"/>
    <property type="match status" value="1"/>
</dbReference>
<evidence type="ECO:0000256" key="2">
    <source>
        <dbReference type="ARBA" id="ARBA00022525"/>
    </source>
</evidence>
<evidence type="ECO:0000259" key="5">
    <source>
        <dbReference type="Pfam" id="PF13472"/>
    </source>
</evidence>
<dbReference type="Gene3D" id="2.60.40.10">
    <property type="entry name" value="Immunoglobulins"/>
    <property type="match status" value="1"/>
</dbReference>
<dbReference type="InterPro" id="IPR033764">
    <property type="entry name" value="Sdr_B"/>
</dbReference>
<dbReference type="Pfam" id="PF13472">
    <property type="entry name" value="Lipase_GDSL_2"/>
    <property type="match status" value="1"/>
</dbReference>
<reference evidence="7 8" key="1">
    <citation type="journal article" date="2016" name="Nat. Commun.">
        <title>Thousands of microbial genomes shed light on interconnected biogeochemical processes in an aquifer system.</title>
        <authorList>
            <person name="Anantharaman K."/>
            <person name="Brown C.T."/>
            <person name="Hug L.A."/>
            <person name="Sharon I."/>
            <person name="Castelle C.J."/>
            <person name="Probst A.J."/>
            <person name="Thomas B.C."/>
            <person name="Singh A."/>
            <person name="Wilkins M.J."/>
            <person name="Karaoz U."/>
            <person name="Brodie E.L."/>
            <person name="Williams K.H."/>
            <person name="Hubbard S.S."/>
            <person name="Banfield J.F."/>
        </authorList>
    </citation>
    <scope>NUCLEOTIDE SEQUENCE [LARGE SCALE GENOMIC DNA]</scope>
</reference>
<dbReference type="SUPFAM" id="SSF52266">
    <property type="entry name" value="SGNH hydrolase"/>
    <property type="match status" value="1"/>
</dbReference>
<sequence length="607" mass="66859">MKNLIRCCVVTIICFIPVLHVSLAYGGSISGILFHDKNLNGEFDTGEEFIEDVLVSLYGFDGSRIHIETYTDSYGVFSFFGLNNGNYVVNVAPSLEIRFSSQSLRCASPLNFPVGRHRFNYGEYTVSNLQLPAFKYIGSGDSIGFCTSLCNITTVSPECYQKEVESRLKVINPAATLDNQSVPGSETKDLLTLVRLRNIWTIVDGGPQFVTISIGGNDFLNNDGDDSSCGQAWINARANAQEIISQLVSQLPGTDIEINTVYDNDADGTYPGTAPFHARWVEVWNQLIRDIAVSQRRHVTIAEIYPEYRHCDTDNSNCCGNPDLVCRDSAFPLPADNIHPTDDGYRVHSEKLWESVGGISIPGTNGTTDYTDVDFGFIPQMTVKYPSSTSYISGTGAVNLDRIYALDDSYASIPLGNQEIRISGFDAVPVGTITRVVGCVRYKTSGTYVNDTYRFEISVDGTFTSPPASLNPFNLNTIIPLIGGAGNSGAVVNAYPEYSSWREVSNLVTKNYDSTIDGHYHRPDIDWSDISNLSIRFRSEAVSGDDLMNIELDCAWLEIYGIPDLITPTPTPELTMVPLIPGSIIVIIMILLTIVFICADKFLKRSF</sequence>
<keyword evidence="2" id="KW-0964">Secreted</keyword>
<dbReference type="GO" id="GO:0005576">
    <property type="term" value="C:extracellular region"/>
    <property type="evidence" value="ECO:0007669"/>
    <property type="project" value="UniProtKB-SubCell"/>
</dbReference>
<dbReference type="AlphaFoldDB" id="A0A1F7S210"/>
<name>A0A1F7S210_9BACT</name>
<dbReference type="Pfam" id="PF17210">
    <property type="entry name" value="SdrD_B"/>
    <property type="match status" value="1"/>
</dbReference>
<comment type="caution">
    <text evidence="7">The sequence shown here is derived from an EMBL/GenBank/DDBJ whole genome shotgun (WGS) entry which is preliminary data.</text>
</comment>
<dbReference type="InterPro" id="IPR013783">
    <property type="entry name" value="Ig-like_fold"/>
</dbReference>
<keyword evidence="4" id="KW-0472">Membrane</keyword>
<evidence type="ECO:0000256" key="1">
    <source>
        <dbReference type="ARBA" id="ARBA00004613"/>
    </source>
</evidence>
<accession>A0A1F7S210</accession>
<evidence type="ECO:0000259" key="6">
    <source>
        <dbReference type="Pfam" id="PF17210"/>
    </source>
</evidence>
<dbReference type="InterPro" id="IPR036514">
    <property type="entry name" value="SGNH_hydro_sf"/>
</dbReference>